<dbReference type="GO" id="GO:0005737">
    <property type="term" value="C:cytoplasm"/>
    <property type="evidence" value="ECO:0007669"/>
    <property type="project" value="TreeGrafter"/>
</dbReference>
<dbReference type="InterPro" id="IPR013783">
    <property type="entry name" value="Ig-like_fold"/>
</dbReference>
<proteinExistence type="predicted"/>
<dbReference type="PANTHER" id="PTHR46348">
    <property type="entry name" value="DELETED IN LUNG AND ESOPHAGEAL CANCER PROTEIN 1"/>
    <property type="match status" value="1"/>
</dbReference>
<dbReference type="Gene3D" id="2.60.40.10">
    <property type="entry name" value="Immunoglobulins"/>
    <property type="match status" value="3"/>
</dbReference>
<dbReference type="GO" id="GO:0015631">
    <property type="term" value="F:tubulin binding"/>
    <property type="evidence" value="ECO:0007669"/>
    <property type="project" value="TreeGrafter"/>
</dbReference>
<feature type="non-terminal residue" evidence="1">
    <location>
        <position position="1637"/>
    </location>
</feature>
<dbReference type="EMBL" id="CADCXU010023403">
    <property type="protein sequence ID" value="CAB0010890.1"/>
    <property type="molecule type" value="Genomic_DNA"/>
</dbReference>
<dbReference type="Proteomes" id="UP000479000">
    <property type="component" value="Unassembled WGS sequence"/>
</dbReference>
<name>A0A6H5H2H4_9HEMI</name>
<dbReference type="PANTHER" id="PTHR46348:SF1">
    <property type="entry name" value="DELETED IN LUNG AND ESOPHAGEAL CANCER PROTEIN 1"/>
    <property type="match status" value="1"/>
</dbReference>
<gene>
    <name evidence="1" type="ORF">NTEN_LOCUS15883</name>
</gene>
<protein>
    <submittedName>
        <fullName evidence="1">Uncharacterized protein</fullName>
    </submittedName>
</protein>
<reference evidence="1 2" key="1">
    <citation type="submission" date="2020-02" db="EMBL/GenBank/DDBJ databases">
        <authorList>
            <person name="Ferguson B K."/>
        </authorList>
    </citation>
    <scope>NUCLEOTIDE SEQUENCE [LARGE SCALE GENOMIC DNA]</scope>
</reference>
<dbReference type="GO" id="GO:0008285">
    <property type="term" value="P:negative regulation of cell population proliferation"/>
    <property type="evidence" value="ECO:0007669"/>
    <property type="project" value="InterPro"/>
</dbReference>
<dbReference type="GO" id="GO:0005929">
    <property type="term" value="C:cilium"/>
    <property type="evidence" value="ECO:0007669"/>
    <property type="project" value="TreeGrafter"/>
</dbReference>
<keyword evidence="2" id="KW-1185">Reference proteome</keyword>
<sequence length="1637" mass="184936">MANFKKSSAITIDCGTKLLGSVSQVKTQLFNMGNAATFCITSEYAWKTAQMPEARKIGEIGKWPPFEVEPAVFHLKSGHNVELTVIFRPACEGLHTEKLMVLCENFTIRSVDVIGDAVLLDKANFCINAQSKEFDVDEVDDYDSIQCVDFGITKAGASVTREISLKSDCPVDVAYHWTKRSIPNWPDEREIDLGNLKLCPSHGTLCAMSSEDVAVTCSSKNMAPGVYKTLVCLVGENIPRISLKNDLTSAEEIHSENVSVELMFLELRICVGQLNVEFIPPMLCFQKEYRTMDDFKIQARNLSPWYADVEWKLPENPHVSYKITPTTAILPAYGSVDFNLNVLTEELGNIKHILTLDCPTDGMCFSVMVLGKVVTPGAPRNEYLCHDIGPVLAGSKVKIDIPLAFEGSLEDFPLNVNELETCSPPDYKFLGSRNFSGMEIGFYPKIQKSIIYTPEIDGDSKLRLTTTQMESADHEFFVETIALVQEADVILDPKFIKLTSDLYRTVPTKFKVNLVNRNQLCLDFKWDQPTGEDSKFAIVKCDPKSGRLNRLGKQEVEITLNLSRSGPFNDLILPCTLEGNSLELQLPCRGFVEDVSVEIAYPCKESNVSFKWPKSISELLTVSEDLDIKDEKCCVCFISKFGENAPLSWAEQCEQRTLRFRDSTMSLPPYENWAAIGGMYYADKFKDGELKREFFHGWEPEDLKRRMINVSPEDNYEVIRTFGDHALVFCVKTYETDKQLITIKNLTPIVTQYEAEVQEFSECEVTTTFVDADCETGNTKGKKNDLCSKIRPNAGLAIKLACSHGTLGPEEMLTIEVTAFCCCWGVYFDHIVIRIGDLAPAIIPVLVISDGPPVWFTMAPPTNSRFPGADPSIRATLHYTATIIVSLSNEVQELQVQLEGSGCCDLKPRLSLAMKYENECPMPFDADSRLTNHPPASERQVYATPEDKAGKWRGFSFGWILAVKQFLCCEYTTISTFFNFCNSSLIMWLRDPHLPTDMEHVIIRRGPEMSYAPITQFSKHSSDMWTRCSLASYRQRFHYTETAKTTVFINKMPKSLFNYKGSSRSVQHSIHERLITCFCFTESLYSEAPSHKYYERDVYFIVNIGRSSDHRPDEGDLKSGIPAAVLMPAPTKVTTLVILPSSILFTIQRRDAAEPQPQGLILPCLLARNPPPAPVIPCRLFPANVPQLPSTDVKSDYPLSQFWNDQRPEEPVRFEENLCRIGNSNDNYDRPSRSSLYWTAVIWQKIRVLTDDDIPVSAGSHGISSVEQQLTNPSHLSRFLLCSRAPSAARLKAFAHQSVSDALLILRRSLNEIPRGPINSYSIAGVRRDADLMRSVAACNSRLVLKDPPTPSRGYLDNYQCEETSVKSSEGSIRSECTFFPRHGGQTKGGNYMKQLTIGVFQNHQRFSEPPIGAFQNHQSVLFRTTNRCFSEPPIGAFQHHRTGLPQEHSVELFYHIESVNLKLLHHSILRLSVHCVPGRPGVSPCVLPRMRRGGKLMQAAPSHTIETHRIIRLGVLLTPWINEAAFQGRRRNNSYRYFRWGDIEDNQSVKIERDTRKIVRVNGLPHTSSEFAELFPPYHPKSNRLFKRFNRKLKSRMEARKKDWNCCCLVDTPCILRMLKAYTCLPSRPKKHFPRS</sequence>
<dbReference type="InterPro" id="IPR033304">
    <property type="entry name" value="DLEC1"/>
</dbReference>
<evidence type="ECO:0000313" key="1">
    <source>
        <dbReference type="EMBL" id="CAB0010890.1"/>
    </source>
</evidence>
<dbReference type="Pfam" id="PF23316">
    <property type="entry name" value="Ig_DLEC1_6th"/>
    <property type="match status" value="1"/>
</dbReference>
<dbReference type="OrthoDB" id="2115465at2759"/>
<evidence type="ECO:0000313" key="2">
    <source>
        <dbReference type="Proteomes" id="UP000479000"/>
    </source>
</evidence>
<accession>A0A6H5H2H4</accession>
<organism evidence="1 2">
    <name type="scientific">Nesidiocoris tenuis</name>
    <dbReference type="NCBI Taxonomy" id="355587"/>
    <lineage>
        <taxon>Eukaryota</taxon>
        <taxon>Metazoa</taxon>
        <taxon>Ecdysozoa</taxon>
        <taxon>Arthropoda</taxon>
        <taxon>Hexapoda</taxon>
        <taxon>Insecta</taxon>
        <taxon>Pterygota</taxon>
        <taxon>Neoptera</taxon>
        <taxon>Paraneoptera</taxon>
        <taxon>Hemiptera</taxon>
        <taxon>Heteroptera</taxon>
        <taxon>Panheteroptera</taxon>
        <taxon>Cimicomorpha</taxon>
        <taxon>Miridae</taxon>
        <taxon>Dicyphina</taxon>
        <taxon>Nesidiocoris</taxon>
    </lineage>
</organism>